<gene>
    <name evidence="2" type="ORF">CDD81_1453</name>
</gene>
<proteinExistence type="predicted"/>
<dbReference type="OrthoDB" id="408152at2759"/>
<dbReference type="SUPFAM" id="SSF52540">
    <property type="entry name" value="P-loop containing nucleoside triphosphate hydrolases"/>
    <property type="match status" value="1"/>
</dbReference>
<evidence type="ECO:0008006" key="4">
    <source>
        <dbReference type="Google" id="ProtNLM"/>
    </source>
</evidence>
<comment type="caution">
    <text evidence="2">The sequence shown here is derived from an EMBL/GenBank/DDBJ whole genome shotgun (WGS) entry which is preliminary data.</text>
</comment>
<dbReference type="Pfam" id="PF17784">
    <property type="entry name" value="Sulfotransfer_4"/>
    <property type="match status" value="1"/>
</dbReference>
<accession>A0A2C5YDE7</accession>
<protein>
    <recommendedName>
        <fullName evidence="4">NAD dependent epimerase/dehydratase</fullName>
    </recommendedName>
</protein>
<feature type="transmembrane region" description="Helical" evidence="1">
    <location>
        <begin position="266"/>
        <end position="287"/>
    </location>
</feature>
<evidence type="ECO:0000256" key="1">
    <source>
        <dbReference type="SAM" id="Phobius"/>
    </source>
</evidence>
<dbReference type="EMBL" id="NJET01000014">
    <property type="protein sequence ID" value="PHH65726.1"/>
    <property type="molecule type" value="Genomic_DNA"/>
</dbReference>
<dbReference type="PANTHER" id="PTHR36978:SF4">
    <property type="entry name" value="P-LOOP CONTAINING NUCLEOSIDE TRIPHOSPHATE HYDROLASE PROTEIN"/>
    <property type="match status" value="1"/>
</dbReference>
<dbReference type="STRING" id="1399860.A0A2C5YDE7"/>
<keyword evidence="1" id="KW-1133">Transmembrane helix</keyword>
<dbReference type="InterPro" id="IPR027417">
    <property type="entry name" value="P-loop_NTPase"/>
</dbReference>
<keyword evidence="1" id="KW-0812">Transmembrane</keyword>
<sequence length="302" mass="34483">MDIDSRPFPPGGVQKRAVPMRVIVCGVHRTGTMSMRTALHQLGFHDCYHFFAVMENLDDHPQQWARALKAKQNGTTPLTKAEWDLLLGHSQACCDVPAVLFSVELAQMYPEAKVVILNRDPEAWYQSALNTVHVAVNPTSLLERLTALYCYFFDSKTRNYSIFAKILFHDYIDHDLAQEKEKAISWFKALYQDFRTQIPAERRIEYRIQDGWGPLCKHLGVQVPTIEDAAGNLVEAPFPRINDREEFSARRILFARQALQRANRNALALVGKLTLVGGLAYGGLWLWKFLGRMDLASKFFLI</sequence>
<keyword evidence="1" id="KW-0472">Membrane</keyword>
<dbReference type="AlphaFoldDB" id="A0A2C5YDE7"/>
<keyword evidence="3" id="KW-1185">Reference proteome</keyword>
<dbReference type="PANTHER" id="PTHR36978">
    <property type="entry name" value="P-LOOP CONTAINING NUCLEOTIDE TRIPHOSPHATE HYDROLASE"/>
    <property type="match status" value="1"/>
</dbReference>
<dbReference type="Gene3D" id="3.40.50.300">
    <property type="entry name" value="P-loop containing nucleotide triphosphate hydrolases"/>
    <property type="match status" value="1"/>
</dbReference>
<evidence type="ECO:0000313" key="3">
    <source>
        <dbReference type="Proteomes" id="UP000226192"/>
    </source>
</evidence>
<organism evidence="2 3">
    <name type="scientific">Ophiocordyceps australis</name>
    <dbReference type="NCBI Taxonomy" id="1399860"/>
    <lineage>
        <taxon>Eukaryota</taxon>
        <taxon>Fungi</taxon>
        <taxon>Dikarya</taxon>
        <taxon>Ascomycota</taxon>
        <taxon>Pezizomycotina</taxon>
        <taxon>Sordariomycetes</taxon>
        <taxon>Hypocreomycetidae</taxon>
        <taxon>Hypocreales</taxon>
        <taxon>Ophiocordycipitaceae</taxon>
        <taxon>Ophiocordyceps</taxon>
    </lineage>
</organism>
<reference evidence="2 3" key="1">
    <citation type="submission" date="2017-06" db="EMBL/GenBank/DDBJ databases">
        <title>Ant-infecting Ophiocordyceps genomes reveal a high diversity of potential behavioral manipulation genes and a possible major role for enterotoxins.</title>
        <authorList>
            <person name="De Bekker C."/>
            <person name="Evans H.C."/>
            <person name="Brachmann A."/>
            <person name="Hughes D.P."/>
        </authorList>
    </citation>
    <scope>NUCLEOTIDE SEQUENCE [LARGE SCALE GENOMIC DNA]</scope>
    <source>
        <strain evidence="2 3">Map64</strain>
    </source>
</reference>
<name>A0A2C5YDE7_9HYPO</name>
<evidence type="ECO:0000313" key="2">
    <source>
        <dbReference type="EMBL" id="PHH65726.1"/>
    </source>
</evidence>
<dbReference type="Proteomes" id="UP000226192">
    <property type="component" value="Unassembled WGS sequence"/>
</dbReference>
<dbReference type="InterPro" id="IPR040632">
    <property type="entry name" value="Sulfotransfer_4"/>
</dbReference>